<feature type="compositionally biased region" description="Low complexity" evidence="4">
    <location>
        <begin position="2138"/>
        <end position="2148"/>
    </location>
</feature>
<dbReference type="GO" id="GO:0045053">
    <property type="term" value="P:protein retention in Golgi apparatus"/>
    <property type="evidence" value="ECO:0007669"/>
    <property type="project" value="TreeGrafter"/>
</dbReference>
<dbReference type="Gene3D" id="1.10.8.10">
    <property type="entry name" value="DNA helicase RuvA subunit, C-terminal domain"/>
    <property type="match status" value="1"/>
</dbReference>
<dbReference type="SMART" id="SM00165">
    <property type="entry name" value="UBA"/>
    <property type="match status" value="1"/>
</dbReference>
<dbReference type="InterPro" id="IPR041969">
    <property type="entry name" value="VP13D_UBA"/>
</dbReference>
<dbReference type="CDD" id="cd23453">
    <property type="entry name" value="beta-trefoil_Ricin_VPS13D"/>
    <property type="match status" value="1"/>
</dbReference>
<feature type="region of interest" description="Disordered" evidence="4">
    <location>
        <begin position="1643"/>
        <end position="1663"/>
    </location>
</feature>
<dbReference type="GO" id="GO:0007005">
    <property type="term" value="P:mitochondrion organization"/>
    <property type="evidence" value="ECO:0007669"/>
    <property type="project" value="TreeGrafter"/>
</dbReference>
<dbReference type="GeneID" id="108667960"/>
<dbReference type="InterPro" id="IPR056747">
    <property type="entry name" value="VPS13-like_M"/>
</dbReference>
<evidence type="ECO:0000256" key="1">
    <source>
        <dbReference type="ARBA" id="ARBA00006545"/>
    </source>
</evidence>
<sequence>MLEGLVAWVFNTYCGQYLENLNTDQLSVGLLKGELELEDVPLRKDALRHLDIPLQVVSGFVGRVKIQIPVTRLRSEPWVVVLEHLYGVVAPIKLSEYDEEAAAEACFSRKISQLDALEAGWRAEQAAKAGEPYAAAATSWFSFGTSFVTNIIENIQLKIHDVHLRFEDDQSIPGHLFACGLTVHSLAVQSTDSNWLPAFVQNVGSSGDAVSHKLLELTDLALYWDTDSQCCSHLSLADLKSLFCNKSTHKYLVEPVSATACLRRHLTPSPLKSQSTPRLSCHLTMPSFPVHLTDEQYSQMVQSTRLYDRLDKARHFCKYRPEGRVIENAREWWQYAMQCHIDAIYAKKVNANWDFVCKRSRELVEYVEVYTKQLLQPNTLPLEHKKLMNRMERILGFSELKTLREVAMRRVEDLTPKHTPCHASPDPPSPPPISDRSLPSDNNTSMASPSSKTQSPTGPSSSSGETLLQRWFPSWAGWYSQPSSSPTSPEESVEANTCSQTAGSIDEDSMSAYMTPQASCRNSPPLSLTATESDDAAEVASSRSFSRAGEENSCASVKHKRLHRISTSLEEEFLYVLSDSIENNTFTKRDAVFCQLSFTLKKVVFSLSSESKFSSAAVPLEISKLFQLEFSDVKMGLESRPRNKSHKFNIELGSLNLRDKVTKDSAFPCLVAPQSEQDSGTYHHYRASRSTSHSSNLSAAGLSSFGYSRSSSISSRLNSEGSKEETQPPATKPDDAQPLFSLIYESFPANQQADRRLHVVTQPLDLVYNPEALDAAYNFFSRPLSSVSKYSHHIPQDPSMLSIAARKRYDAIMEQTKQQLRKNWDQMLQGSTRKRWLISLDISAPQIIIPEHFNDRNATLVVVDFGRLTFCSSNSKFDNNKTNRKEKSVPENQAKGSSWSGFMARMFGQQAIEVEDGDDAFATPCSTPDMTESPDGTEADFMSSAHEPLTEELLHSHLYDKYELHLCDMQVLVGKVRDNWRFAYRKGTGPMHVVDRFSISTLVSRRIVALIPDDKPWPTATLSATLPNIMLHLNQTKVHALYSIARKINERTAQNSATRAPSKSTFSSRGADVGKPLVRSATASTLTSLTNEMFSADPTSVSKPKDFDGPEQPCASPHAKHMDSIDLTESASTLHEDSRLLMVQMHVEKLSIELVSRGRSIAEVQVTGIKSNIQHRPSNYSASLTIHSLLLVDALQTFGPDFALLMASHKHISMDSVSGSLLDSDPCSPVSPSSPDHNVSAHYLRTTSPVVLTRALNALASSPILPGQQSSASLKLSSPLTAGSPPYSEIDTEALISIEVTYVSPDCPSHEGSAPLLLGSLQFNTIDIIANQETVVELVGFVHQLLSQPSSDVAAPRSNCSTMPAQSDPTPTALLKAEGTERNSMYGSLAMLYGSRTAYTENTTRDDAANNESMRIEMSFDFSKLTVLLLRAIKRDKDVVGRKVATAVLSQAKIQATVADQHLTVEGSLGGFQVRDVTPEPNKHQCIVSVGQDLELEKNSDIISKLTSGIYQSYAQKESEATLKAFSFKVGRPLVFTNFSAPETTSDNAIESNHLSVDLQLASVLYTHSPSFLNEVSSCADEFKQYMARLAQGIKHAATEMAMGLVSKRIESFAGLPSYAEGGSSGVESPLHRRDSFARSTETLHLPFPPPTTASHTSPTHSPPSDLSFRLKLCVVLETPIVVLPESCTSSSIVVAQLGQISIKNLRPEAHDADFNSHPDHSTPGTDCPQVGNPNYDRSPQYEDLVNRVVKYKVCVRDMSLYSFDVDDRKAMRSSAGFGPRVSCAADTYRFSDDCSSILYSTSVQLVVTHQRRLVLLPDSQAGMFFFPSDHFSNIDELSPGHPVDSIEVSGGVVSAVKLSMSRQQYRLLTQALGNVSFEKRASVHVSKPTPLLDRITEEIQSPPSTSKIDALKSSMFGDERADLLSKPTDKDTPEEFVRLARKVHVAMQGEFSVPRVEVELLGDVGGSCQSLVNLILEDFRAIYQNDKPFENTIKVTLKSLVMEDLLCPEASPHRFLLRSVEPPAPTETNNKNEAPLPHAFQLAPFISISCPDLSKAGLKNSCSSKSLPGRLEIEKPYFKAQQRPNVRCSVRKRRKRFQQQVTASSLSLAEMIGDKIPAIKPEVPRKCPYTPPPSPIPDESSSLPSPDAPSNLVRISILNVNAKSPDFMSKYDGTNRFVDVAFNSLVTVVNIPSWIMIADFFSEKQRRESISLFGMSEDFDASASATQRNPDDKRDEADGGAEKSEEINSVFELSVVWLELLLVRVDGTRNTGAEVAGASVSDVSVRSVGAAGDLQLSGRLGSIAVTDRTCQGLRYYHKFITAGNEALTFQLYKYGLPDPYLQRDCDMRLNIKMSSVMYIHTQRFATELMHVIEQFSQLQTILDKWRAIRAGQQIVENSRGIRVSLAVTAGSPVIILPLCGHGSDHVLVADLGALDISNKFVWAGAPGSISKIEREGLYDRLNSSHSGSRSRSRANRSRSRSRSRHSTNDSHLGSQGKPPRCLLDVMYVKLSNMDLYCGERCDHNHPSTEAKVWAQKSANREKNRESLDQKQESNGNSWNFPNYLFRSRRQPIFREKCALTVQVERNLDQHVSRRVPDMSMQGCLSKVHATVDEDTYMLVRGLLQYNLGEDLTELHHQQQQLHHPHLPLHATVHPQPERDDIYISLHIAMDLDDVTLDIVLAEKSTISDKSCPASSPLTRVNLIKSRLMYQANSEGGKDVDLVSQEILIHDTRFTECPANKRSNVFTEILRPTPRNTSKNEGLLQAELHYRSTKEVTRFTILLNNMRLMAIIDWWKNVLDFVQLNPPQPEPQSHAGMSTAGSDAHPSVGRHESLQSLSVCSEEGGSIGKIPSSAVSPRSCSPSSSRLVSRKSSGLGRVSPRLNPLVESTGVMTRNFLIDDIEKSARNIDAEFEERAPPFELKINITDSEIVIVEDAAFCNSPGLILKNTTVLSYRPSLLERPVSCNLSQCEVYSCVLSAEEATALSILDPVTVNMELTDRPPVTTDLSLGSALSHHHVLEISLHQINLRLSYHDLKMFKRILESLQVLQEGDADPQHKKPLEHPANVEARVSQLSVLGFSRDDCVRALRESGGRLDDAALWLTRHAAPLPATHLVQPQPSSSTHFNPAINLHAIELKTGSVNLCLIDDCGDCDVPLLEFSLCHLTMRQDRSWSGVAGCTLSVNYYNRFLSGWEPLLEPWRCGVLWEQRTVDSEAGVSRLSVKLKAEDTMELNVTSSLLQLYKMVKSSWTRDYYRRDDTPSRDRSEQRSSSSSPCAGGSPVSYRRRAPFIPFTIHNETGSSLLFTTFTSFTYGGLDNCYEETSGPPRPEQEWTLVPPSESVPFSIDNHRKVKVRHGDSHEHKMHQICVHVSGWHPVGPVTVDKVGSFFRMAAPETSEPTHGGLAHARIVVTVSLMGTARKLVTVRSALLLCNALPTPVQAKLENLVISRADVKVLQVPSQSTVAVPLRYVWAGITVRPVGGHAKRALSRSNQASGSASASQSAGCPPCGGSGGWIHCRDAIHWRVVGGAGEQHAQLHTCDAINANHPPFRLNVFIRREKYPVDVTQGNTRPPTPPFSHPHRQPLIPHPSPSSSEWVQPAHTIVLVSPLTLVNLLPVELHYKILQDPYNASSASTVSSQLPSISGRIKPGDKAILHSVDPEEGVALQVFTDAFSGGGSVQVGGGGGGGGSGRSYVVPVTLTDVAERPLQLLLRISRVYCKAIKVSVYAQYWLVNKTGLPLVFKQDGSSTDAAGQESEHEAARCGAPLLFSFSDRDAAPALVMRIGRHLHPRALPHYCHRLPLTQAGLVRRIRVSLPDRRPDVVYIVGVDVRPGKGRYRDTLMVTVSPRFQVENRCSYDLLLAQTCCTDGSIVSGESTWLRCLPSSFLAFHWPRLDKDQLLSIKILSPVSGYWSGGFAIEKIDSFHLNVRGVDGESTFLRIETLIKDATFFMVVTDADHFPPPFRIDNFSEVQITYYQTGTQSSHLRSIVLPHRSVSYAWDEPTMKPHLTCVAPGGVSATYNLNELRPGANLTYENFIYIAFTGTFPQLVDEVDEGVDAPTSSLRLDPTSVECQELVLDVVQGTRVTLARKQVGRRSQLWRMTSTGRLQHEGSSPPTDPAVPHKDDRNTLVLDISGTAPQPRAFTPLMLRRPDPRRQLTQTWHFTDDGRLCCRHKNLFVQAGDGFMALAPERQSPGGLWHRWKNVVLGPSQGVEYGVVGGGVPIEQAVSRQRLRPGSGVLTLQVVTDGPTRVLQINDLNNKVQVSVSGGLGVSVVQQNPPQELIYIRLTDIILDYNCTQRERTVDATVRDIQVDNQVSGGEGSVLVYVSPQSKTDESRHLPALHLSLQQLLQPKLTADSLIFKACILTLLLRPKFTADSLIFKACILTLLLQPKLTADSLIFKNLIVCFKNLSLTLEEEVVCRLLVFGGFHLQEEGPAAPGEDLTDSEDPLQESRTSVQAATSATGTRIYFGLLELKLKQVRLSVLTSKHLTAELRRVRRQMGLNSLVRFENALVNLDPFTRHHPFETTRFLWDSILKHYKEELSSQAVRILGSTDFLGNPSGLLADVSEGVSEFMHDGNLQGLIWNVTHGMANSAAKVTGSLSDGLGLVTMDEAHEAMRQRLALRSDGGDQFLNGVRGFGLGIYGGATSIVHQMYAGVKQDGAPGLLVGFAKGVIGTVTKPAVGMLDLFSGAAYAVRDTSKSPLSRSVQRIRAPRVVLGLAGLLPRYNEALARGQLLLKTMPNYSAKEIVVSYEALREGAEDMRVLVSSERVRVFSQQDASSSPIIVLAAPYTDILECRAVVVTEAAADASERHYVELTISSDPRLLPAQLPISKKPKVRCDSKDIAEKVSQQINCARALHQELWQTITPSQDEEED</sequence>
<reference evidence="7" key="1">
    <citation type="submission" date="2025-08" db="UniProtKB">
        <authorList>
            <consortium name="RefSeq"/>
        </authorList>
    </citation>
    <scope>IDENTIFICATION</scope>
    <source>
        <tissue evidence="7">Whole organism</tissue>
    </source>
</reference>
<feature type="compositionally biased region" description="Low complexity" evidence="4">
    <location>
        <begin position="3267"/>
        <end position="3281"/>
    </location>
</feature>
<feature type="compositionally biased region" description="Low complexity" evidence="4">
    <location>
        <begin position="480"/>
        <end position="490"/>
    </location>
</feature>
<feature type="compositionally biased region" description="Basic and acidic residues" evidence="4">
    <location>
        <begin position="2230"/>
        <end position="2244"/>
    </location>
</feature>
<feature type="compositionally biased region" description="Low complexity" evidence="4">
    <location>
        <begin position="2851"/>
        <end position="2868"/>
    </location>
</feature>
<dbReference type="SUPFAM" id="SSF46934">
    <property type="entry name" value="UBA-like"/>
    <property type="match status" value="1"/>
</dbReference>
<keyword evidence="3" id="KW-0445">Lipid transport</keyword>
<dbReference type="Pfam" id="PF25036">
    <property type="entry name" value="VPS13_VAB"/>
    <property type="match status" value="1"/>
</dbReference>
<dbReference type="Proteomes" id="UP000694843">
    <property type="component" value="Unplaced"/>
</dbReference>
<keyword evidence="2" id="KW-0813">Transport</keyword>
<evidence type="ECO:0000256" key="2">
    <source>
        <dbReference type="ARBA" id="ARBA00022448"/>
    </source>
</evidence>
<feature type="domain" description="UBA" evidence="5">
    <location>
        <begin position="3064"/>
        <end position="3105"/>
    </location>
</feature>
<protein>
    <submittedName>
        <fullName evidence="7">Vacuolar protein sorting-associated protein 13D</fullName>
    </submittedName>
</protein>
<evidence type="ECO:0000256" key="3">
    <source>
        <dbReference type="ARBA" id="ARBA00023055"/>
    </source>
</evidence>
<feature type="region of interest" description="Disordered" evidence="4">
    <location>
        <begin position="1095"/>
        <end position="1119"/>
    </location>
</feature>
<dbReference type="CTD" id="55187"/>
<dbReference type="Pfam" id="PF25033">
    <property type="entry name" value="VPS13_M"/>
    <property type="match status" value="1"/>
</dbReference>
<feature type="region of interest" description="Disordered" evidence="4">
    <location>
        <begin position="2534"/>
        <end position="2556"/>
    </location>
</feature>
<dbReference type="RefSeq" id="XP_047740407.1">
    <property type="nucleotide sequence ID" value="XM_047884451.1"/>
</dbReference>
<feature type="region of interest" description="Disordered" evidence="4">
    <location>
        <begin position="2845"/>
        <end position="2868"/>
    </location>
</feature>
<evidence type="ECO:0000256" key="4">
    <source>
        <dbReference type="SAM" id="MobiDB-lite"/>
    </source>
</evidence>
<dbReference type="InterPro" id="IPR009543">
    <property type="entry name" value="VPS13_VAB"/>
</dbReference>
<feature type="region of interest" description="Disordered" evidence="4">
    <location>
        <begin position="415"/>
        <end position="465"/>
    </location>
</feature>
<feature type="region of interest" description="Disordered" evidence="4">
    <location>
        <begin position="2462"/>
        <end position="2497"/>
    </location>
</feature>
<dbReference type="KEGG" id="hazt:108667960"/>
<feature type="compositionally biased region" description="Basic residues" evidence="4">
    <location>
        <begin position="2469"/>
        <end position="2486"/>
    </location>
</feature>
<feature type="region of interest" description="Disordered" evidence="4">
    <location>
        <begin position="4434"/>
        <end position="4454"/>
    </location>
</feature>
<dbReference type="InterPro" id="IPR009060">
    <property type="entry name" value="UBA-like_sf"/>
</dbReference>
<dbReference type="GO" id="GO:0006623">
    <property type="term" value="P:protein targeting to vacuole"/>
    <property type="evidence" value="ECO:0007669"/>
    <property type="project" value="TreeGrafter"/>
</dbReference>
<comment type="similarity">
    <text evidence="1">Belongs to the VPS13 family.</text>
</comment>
<keyword evidence="6" id="KW-1185">Reference proteome</keyword>
<dbReference type="OMA" id="IEFVMDQ"/>
<feature type="region of interest" description="Disordered" evidence="4">
    <location>
        <begin position="2123"/>
        <end position="2148"/>
    </location>
</feature>
<dbReference type="PROSITE" id="PS50030">
    <property type="entry name" value="UBA"/>
    <property type="match status" value="1"/>
</dbReference>
<proteinExistence type="inferred from homology"/>
<dbReference type="PANTHER" id="PTHR16166">
    <property type="entry name" value="VACUOLAR PROTEIN SORTING-ASSOCIATED PROTEIN VPS13"/>
    <property type="match status" value="1"/>
</dbReference>
<feature type="region of interest" description="Disordered" evidence="4">
    <location>
        <begin position="513"/>
        <end position="532"/>
    </location>
</feature>
<feature type="compositionally biased region" description="Polar residues" evidence="4">
    <location>
        <begin position="1052"/>
        <end position="1068"/>
    </location>
</feature>
<feature type="region of interest" description="Disordered" evidence="4">
    <location>
        <begin position="714"/>
        <end position="735"/>
    </location>
</feature>
<evidence type="ECO:0000313" key="6">
    <source>
        <dbReference type="Proteomes" id="UP000694843"/>
    </source>
</evidence>
<evidence type="ECO:0000313" key="7">
    <source>
        <dbReference type="RefSeq" id="XP_047740407.1"/>
    </source>
</evidence>
<feature type="region of interest" description="Disordered" evidence="4">
    <location>
        <begin position="1353"/>
        <end position="1372"/>
    </location>
</feature>
<feature type="compositionally biased region" description="Low complexity" evidence="4">
    <location>
        <begin position="448"/>
        <end position="464"/>
    </location>
</feature>
<feature type="region of interest" description="Disordered" evidence="4">
    <location>
        <begin position="1716"/>
        <end position="1739"/>
    </location>
</feature>
<dbReference type="CDD" id="cd14306">
    <property type="entry name" value="UBA_VP13D"/>
    <property type="match status" value="1"/>
</dbReference>
<feature type="compositionally biased region" description="Polar residues" evidence="4">
    <location>
        <begin position="1358"/>
        <end position="1370"/>
    </location>
</feature>
<dbReference type="OrthoDB" id="272810at2759"/>
<feature type="compositionally biased region" description="Basic and acidic residues" evidence="4">
    <location>
        <begin position="2539"/>
        <end position="2552"/>
    </location>
</feature>
<feature type="compositionally biased region" description="Polar residues" evidence="4">
    <location>
        <begin position="513"/>
        <end position="531"/>
    </location>
</feature>
<feature type="region of interest" description="Disordered" evidence="4">
    <location>
        <begin position="1052"/>
        <end position="1071"/>
    </location>
</feature>
<dbReference type="InterPro" id="IPR026854">
    <property type="entry name" value="VPS13_N"/>
</dbReference>
<feature type="region of interest" description="Disordered" evidence="4">
    <location>
        <begin position="479"/>
        <end position="500"/>
    </location>
</feature>
<accession>A0A979FV29</accession>
<evidence type="ECO:0000259" key="5">
    <source>
        <dbReference type="PROSITE" id="PS50030"/>
    </source>
</evidence>
<feature type="compositionally biased region" description="Low complexity" evidence="4">
    <location>
        <begin position="1653"/>
        <end position="1663"/>
    </location>
</feature>
<dbReference type="GO" id="GO:0006869">
    <property type="term" value="P:lipid transport"/>
    <property type="evidence" value="ECO:0007669"/>
    <property type="project" value="UniProtKB-KW"/>
</dbReference>
<feature type="region of interest" description="Disordered" evidence="4">
    <location>
        <begin position="2222"/>
        <end position="2244"/>
    </location>
</feature>
<dbReference type="Pfam" id="PF12624">
    <property type="entry name" value="VPS13_N"/>
    <property type="match status" value="1"/>
</dbReference>
<dbReference type="InterPro" id="IPR026847">
    <property type="entry name" value="VPS13"/>
</dbReference>
<gene>
    <name evidence="7" type="primary">LOC108667960</name>
</gene>
<dbReference type="PANTHER" id="PTHR16166:SF141">
    <property type="entry name" value="INTERMEMBRANE LIPID TRANSFER PROTEIN VPS13D"/>
    <property type="match status" value="1"/>
</dbReference>
<feature type="region of interest" description="Disordered" evidence="4">
    <location>
        <begin position="3255"/>
        <end position="3281"/>
    </location>
</feature>
<dbReference type="InterPro" id="IPR015940">
    <property type="entry name" value="UBA"/>
</dbReference>
<name>A0A979FV29_HYAAZ</name>
<feature type="compositionally biased region" description="Basic and acidic residues" evidence="4">
    <location>
        <begin position="3255"/>
        <end position="3266"/>
    </location>
</feature>
<feature type="region of interest" description="Disordered" evidence="4">
    <location>
        <begin position="2807"/>
        <end position="2829"/>
    </location>
</feature>
<organism evidence="6 7">
    <name type="scientific">Hyalella azteca</name>
    <name type="common">Amphipod</name>
    <dbReference type="NCBI Taxonomy" id="294128"/>
    <lineage>
        <taxon>Eukaryota</taxon>
        <taxon>Metazoa</taxon>
        <taxon>Ecdysozoa</taxon>
        <taxon>Arthropoda</taxon>
        <taxon>Crustacea</taxon>
        <taxon>Multicrustacea</taxon>
        <taxon>Malacostraca</taxon>
        <taxon>Eumalacostraca</taxon>
        <taxon>Peracarida</taxon>
        <taxon>Amphipoda</taxon>
        <taxon>Senticaudata</taxon>
        <taxon>Talitrida</taxon>
        <taxon>Talitroidea</taxon>
        <taxon>Hyalellidae</taxon>
        <taxon>Hyalella</taxon>
    </lineage>
</organism>